<proteinExistence type="predicted"/>
<dbReference type="AlphaFoldDB" id="A0A117IL61"/>
<gene>
    <name evidence="3" type="ORF">RMCT_0120</name>
</gene>
<dbReference type="Proteomes" id="UP000069654">
    <property type="component" value="Unassembled WGS sequence"/>
</dbReference>
<evidence type="ECO:0008006" key="5">
    <source>
        <dbReference type="Google" id="ProtNLM"/>
    </source>
</evidence>
<evidence type="ECO:0000313" key="4">
    <source>
        <dbReference type="Proteomes" id="UP000069654"/>
    </source>
</evidence>
<sequence>MTPPRSTEGLLDSTKRRKAATRVKVRKALREMKKKGRTININAVANYAKVARKTIYNHPDLRDEIRAAATAPRPRPTTPPGDEANGETSITAALRDQLRSQKTRYETDIATLKSQVKQLQQELATAHGELHRLRNAGGRPQRGTS</sequence>
<dbReference type="OMA" id="RKSIYHR"/>
<protein>
    <recommendedName>
        <fullName evidence="5">Transposase</fullName>
    </recommendedName>
</protein>
<dbReference type="STRING" id="1797.RMCT_0120"/>
<accession>A0A117IL61</accession>
<reference evidence="3 4" key="1">
    <citation type="journal article" date="2016" name="Genome Announc.">
        <title>Draft Genome Sequences of Five Rapidly Growing Mycobacterium Species, M. thermoresistibile, M. fortuitum subsp. acetamidolyticum, M. canariasense, M. brisbanense, and M. novocastrense.</title>
        <authorList>
            <person name="Katahira K."/>
            <person name="Ogura Y."/>
            <person name="Gotoh Y."/>
            <person name="Hayashi T."/>
        </authorList>
    </citation>
    <scope>NUCLEOTIDE SEQUENCE [LARGE SCALE GENOMIC DNA]</scope>
    <source>
        <strain evidence="3 4">JCM6362</strain>
    </source>
</reference>
<evidence type="ECO:0000256" key="2">
    <source>
        <dbReference type="SAM" id="MobiDB-lite"/>
    </source>
</evidence>
<dbReference type="RefSeq" id="WP_003925201.1">
    <property type="nucleotide sequence ID" value="NZ_BCTB01000001.1"/>
</dbReference>
<keyword evidence="1" id="KW-0175">Coiled coil</keyword>
<dbReference type="OrthoDB" id="4639423at2"/>
<organism evidence="3 4">
    <name type="scientific">Mycolicibacterium thermoresistibile</name>
    <name type="common">Mycobacterium thermoresistibile</name>
    <dbReference type="NCBI Taxonomy" id="1797"/>
    <lineage>
        <taxon>Bacteria</taxon>
        <taxon>Bacillati</taxon>
        <taxon>Actinomycetota</taxon>
        <taxon>Actinomycetes</taxon>
        <taxon>Mycobacteriales</taxon>
        <taxon>Mycobacteriaceae</taxon>
        <taxon>Mycolicibacterium</taxon>
    </lineage>
</organism>
<evidence type="ECO:0000313" key="3">
    <source>
        <dbReference type="EMBL" id="GAT13148.1"/>
    </source>
</evidence>
<name>A0A117IL61_MYCTH</name>
<feature type="region of interest" description="Disordered" evidence="2">
    <location>
        <begin position="67"/>
        <end position="89"/>
    </location>
</feature>
<feature type="coiled-coil region" evidence="1">
    <location>
        <begin position="95"/>
        <end position="136"/>
    </location>
</feature>
<reference evidence="4" key="2">
    <citation type="submission" date="2016-02" db="EMBL/GenBank/DDBJ databases">
        <title>Draft genome sequence of five rapidly growing Mycobacterium species.</title>
        <authorList>
            <person name="Katahira K."/>
            <person name="Gotou Y."/>
            <person name="Iida K."/>
            <person name="Ogura Y."/>
            <person name="Hayashi T."/>
        </authorList>
    </citation>
    <scope>NUCLEOTIDE SEQUENCE [LARGE SCALE GENOMIC DNA]</scope>
    <source>
        <strain evidence="4">JCM6362</strain>
    </source>
</reference>
<evidence type="ECO:0000256" key="1">
    <source>
        <dbReference type="SAM" id="Coils"/>
    </source>
</evidence>
<dbReference type="EMBL" id="BCTB01000001">
    <property type="protein sequence ID" value="GAT13148.1"/>
    <property type="molecule type" value="Genomic_DNA"/>
</dbReference>
<comment type="caution">
    <text evidence="3">The sequence shown here is derived from an EMBL/GenBank/DDBJ whole genome shotgun (WGS) entry which is preliminary data.</text>
</comment>
<feature type="region of interest" description="Disordered" evidence="2">
    <location>
        <begin position="1"/>
        <end position="23"/>
    </location>
</feature>